<accession>A0A1F6EH67</accession>
<feature type="domain" description="LamG-like jellyroll fold" evidence="3">
    <location>
        <begin position="268"/>
        <end position="420"/>
    </location>
</feature>
<keyword evidence="1" id="KW-0732">Signal</keyword>
<dbReference type="SUPFAM" id="SSF49899">
    <property type="entry name" value="Concanavalin A-like lectins/glucanases"/>
    <property type="match status" value="1"/>
</dbReference>
<dbReference type="SUPFAM" id="SSF47090">
    <property type="entry name" value="PGBD-like"/>
    <property type="match status" value="1"/>
</dbReference>
<gene>
    <name evidence="4" type="ORF">A3A38_01085</name>
</gene>
<keyword evidence="2" id="KW-1015">Disulfide bond</keyword>
<dbReference type="SMART" id="SM00560">
    <property type="entry name" value="LamGL"/>
    <property type="match status" value="1"/>
</dbReference>
<evidence type="ECO:0000313" key="5">
    <source>
        <dbReference type="Proteomes" id="UP000177306"/>
    </source>
</evidence>
<evidence type="ECO:0000256" key="1">
    <source>
        <dbReference type="ARBA" id="ARBA00022729"/>
    </source>
</evidence>
<sequence>MSSRTATLGALLIAGAFLIAASLIPFDLTAQESDPITASCVRLTRSLYLGRTDSETNGEVTKLQRFLTQTGDFTYGHTTGYFGPLTEAAVQQWQCRNMQLCSGGPEENGWGVVGPQTRRAMRVGCDASFPPAPPPYPSNASCTLDGVTVLHGQSWIFYSTNTVQSPNTCSSVAQTRTCTNGTLSGSNTYNRASCTVAGGVVTTPVAEWKFDEASGATALDSSGNGNNGILENGATRYVGTQQGNKLELDGVDDRMRVDTVSSNILNMESFTLAAWVRPTEYGGIIMRKGNTERGRFNFGINSDGRLYLRSGHTTQQGVWQTVNTLPLNTWFHVAVTYSFSSLSNKPTFYVNGVPQELRSSVPNPGTYDPADPIGTPVADTSHLYLGNNQDFVNRSQVGFDSAFEGRMDIVRVYNAILSASEIQSLFNGAHVDDTPANNASCTLDGITLLHSESKTFYSTNTVPWGQSCSSVSQSRTCTNGTLSGSSAYNKASCTVAGGGDTTSSGNFSATPQSGPAPLTVTFAGSYDAARPAYGGVYGKAKIRVIFGDGSAPLEQKQNCTSELFKGIRCALSNVSHTYAAGSYTAKIALVWYGNMDGYPFETELSSEQLWSATITAGSTGASCTHNGQTYASGQMRSETTQCPSLSSWPPVPPDQTIWPDKIVCLNLNRCTNGRWVAGSRWEFRPPSYENDAGWPGGGLVGRLPGWSGGTTVMPVAGSAPLTVEVESDITFPLSTSYPSPAPSANYKLRVNFGDMSPKVSFPSGSTAEQTCGIVKVDTDFGFGEIMQGQCKLNTVHTYTDKYPPDPWYGSPPGFLPDGYPASVQLLKGLQLDTDYAVKFEPMRTLWKGTIVVTSGTQADTGSSLQLANALTALEEALKGLLNFLTR</sequence>
<dbReference type="Gene3D" id="1.10.101.10">
    <property type="entry name" value="PGBD-like superfamily/PGBD"/>
    <property type="match status" value="1"/>
</dbReference>
<protein>
    <recommendedName>
        <fullName evidence="3">LamG-like jellyroll fold domain-containing protein</fullName>
    </recommendedName>
</protein>
<dbReference type="Gene3D" id="2.60.120.200">
    <property type="match status" value="1"/>
</dbReference>
<dbReference type="InterPro" id="IPR036365">
    <property type="entry name" value="PGBD-like_sf"/>
</dbReference>
<dbReference type="InterPro" id="IPR006558">
    <property type="entry name" value="LamG-like"/>
</dbReference>
<reference evidence="4 5" key="1">
    <citation type="journal article" date="2016" name="Nat. Commun.">
        <title>Thousands of microbial genomes shed light on interconnected biogeochemical processes in an aquifer system.</title>
        <authorList>
            <person name="Anantharaman K."/>
            <person name="Brown C.T."/>
            <person name="Hug L.A."/>
            <person name="Sharon I."/>
            <person name="Castelle C.J."/>
            <person name="Probst A.J."/>
            <person name="Thomas B.C."/>
            <person name="Singh A."/>
            <person name="Wilkins M.J."/>
            <person name="Karaoz U."/>
            <person name="Brodie E.L."/>
            <person name="Williams K.H."/>
            <person name="Hubbard S.S."/>
            <person name="Banfield J.F."/>
        </authorList>
    </citation>
    <scope>NUCLEOTIDE SEQUENCE [LARGE SCALE GENOMIC DNA]</scope>
</reference>
<organism evidence="4 5">
    <name type="scientific">Candidatus Kaiserbacteria bacterium RIFCSPLOWO2_01_FULL_53_17</name>
    <dbReference type="NCBI Taxonomy" id="1798511"/>
    <lineage>
        <taxon>Bacteria</taxon>
        <taxon>Candidatus Kaiseribacteriota</taxon>
    </lineage>
</organism>
<dbReference type="InterPro" id="IPR036366">
    <property type="entry name" value="PGBDSf"/>
</dbReference>
<dbReference type="Pfam" id="PF01471">
    <property type="entry name" value="PG_binding_1"/>
    <property type="match status" value="1"/>
</dbReference>
<dbReference type="InterPro" id="IPR002477">
    <property type="entry name" value="Peptidoglycan-bd-like"/>
</dbReference>
<comment type="caution">
    <text evidence="4">The sequence shown here is derived from an EMBL/GenBank/DDBJ whole genome shotgun (WGS) entry which is preliminary data.</text>
</comment>
<dbReference type="Proteomes" id="UP000177306">
    <property type="component" value="Unassembled WGS sequence"/>
</dbReference>
<dbReference type="Pfam" id="PF13385">
    <property type="entry name" value="Laminin_G_3"/>
    <property type="match status" value="1"/>
</dbReference>
<evidence type="ECO:0000259" key="3">
    <source>
        <dbReference type="SMART" id="SM00560"/>
    </source>
</evidence>
<evidence type="ECO:0000313" key="4">
    <source>
        <dbReference type="EMBL" id="OGG72990.1"/>
    </source>
</evidence>
<name>A0A1F6EH67_9BACT</name>
<dbReference type="AlphaFoldDB" id="A0A1F6EH67"/>
<dbReference type="EMBL" id="MFLY01000017">
    <property type="protein sequence ID" value="OGG72990.1"/>
    <property type="molecule type" value="Genomic_DNA"/>
</dbReference>
<proteinExistence type="predicted"/>
<evidence type="ECO:0000256" key="2">
    <source>
        <dbReference type="ARBA" id="ARBA00023157"/>
    </source>
</evidence>
<dbReference type="InterPro" id="IPR013320">
    <property type="entry name" value="ConA-like_dom_sf"/>
</dbReference>